<evidence type="ECO:0000256" key="2">
    <source>
        <dbReference type="SAM" id="MobiDB-lite"/>
    </source>
</evidence>
<name>A0A2P5DEY4_PARAD</name>
<feature type="domain" description="GST C-terminal" evidence="3">
    <location>
        <begin position="1"/>
        <end position="134"/>
    </location>
</feature>
<gene>
    <name evidence="4" type="ORF">PanWU01x14_070480</name>
</gene>
<dbReference type="InterPro" id="IPR045074">
    <property type="entry name" value="GST_C_Tau"/>
</dbReference>
<dbReference type="GO" id="GO:0006749">
    <property type="term" value="P:glutathione metabolic process"/>
    <property type="evidence" value="ECO:0007669"/>
    <property type="project" value="InterPro"/>
</dbReference>
<evidence type="ECO:0000313" key="5">
    <source>
        <dbReference type="Proteomes" id="UP000237105"/>
    </source>
</evidence>
<feature type="compositionally biased region" description="Basic and acidic residues" evidence="2">
    <location>
        <begin position="17"/>
        <end position="27"/>
    </location>
</feature>
<keyword evidence="1 4" id="KW-0808">Transferase</keyword>
<reference evidence="5" key="1">
    <citation type="submission" date="2016-06" db="EMBL/GenBank/DDBJ databases">
        <title>Parallel loss of symbiosis genes in relatives of nitrogen-fixing non-legume Parasponia.</title>
        <authorList>
            <person name="Van Velzen R."/>
            <person name="Holmer R."/>
            <person name="Bu F."/>
            <person name="Rutten L."/>
            <person name="Van Zeijl A."/>
            <person name="Liu W."/>
            <person name="Santuari L."/>
            <person name="Cao Q."/>
            <person name="Sharma T."/>
            <person name="Shen D."/>
            <person name="Roswanjaya Y."/>
            <person name="Wardhani T."/>
            <person name="Kalhor M.S."/>
            <person name="Jansen J."/>
            <person name="Van den Hoogen J."/>
            <person name="Gungor B."/>
            <person name="Hartog M."/>
            <person name="Hontelez J."/>
            <person name="Verver J."/>
            <person name="Yang W.-C."/>
            <person name="Schijlen E."/>
            <person name="Repin R."/>
            <person name="Schilthuizen M."/>
            <person name="Schranz E."/>
            <person name="Heidstra R."/>
            <person name="Miyata K."/>
            <person name="Fedorova E."/>
            <person name="Kohlen W."/>
            <person name="Bisseling T."/>
            <person name="Smit S."/>
            <person name="Geurts R."/>
        </authorList>
    </citation>
    <scope>NUCLEOTIDE SEQUENCE [LARGE SCALE GENOMIC DNA]</scope>
    <source>
        <strain evidence="5">cv. WU1-14</strain>
    </source>
</reference>
<dbReference type="InterPro" id="IPR036282">
    <property type="entry name" value="Glutathione-S-Trfase_C_sf"/>
</dbReference>
<dbReference type="SUPFAM" id="SSF47616">
    <property type="entry name" value="GST C-terminal domain-like"/>
    <property type="match status" value="1"/>
</dbReference>
<dbReference type="EC" id="2.5.1.18" evidence="1"/>
<keyword evidence="5" id="KW-1185">Reference proteome</keyword>
<comment type="catalytic activity">
    <reaction evidence="1">
        <text>RX + glutathione = an S-substituted glutathione + a halide anion + H(+)</text>
        <dbReference type="Rhea" id="RHEA:16437"/>
        <dbReference type="ChEBI" id="CHEBI:15378"/>
        <dbReference type="ChEBI" id="CHEBI:16042"/>
        <dbReference type="ChEBI" id="CHEBI:17792"/>
        <dbReference type="ChEBI" id="CHEBI:57925"/>
        <dbReference type="ChEBI" id="CHEBI:90779"/>
        <dbReference type="EC" id="2.5.1.18"/>
    </reaction>
</comment>
<evidence type="ECO:0000259" key="3">
    <source>
        <dbReference type="PROSITE" id="PS50405"/>
    </source>
</evidence>
<dbReference type="InterPro" id="IPR010987">
    <property type="entry name" value="Glutathione-S-Trfase_C-like"/>
</dbReference>
<dbReference type="CDD" id="cd03185">
    <property type="entry name" value="GST_C_Tau"/>
    <property type="match status" value="1"/>
</dbReference>
<comment type="caution">
    <text evidence="4">The sequence shown here is derived from an EMBL/GenBank/DDBJ whole genome shotgun (WGS) entry which is preliminary data.</text>
</comment>
<dbReference type="Proteomes" id="UP000237105">
    <property type="component" value="Unassembled WGS sequence"/>
</dbReference>
<evidence type="ECO:0000256" key="1">
    <source>
        <dbReference type="RuleBase" id="RU369102"/>
    </source>
</evidence>
<sequence>MKNPCENEEMDEVREEEEMKNTRRNINKEKTVKSVQESLEFLEKHIKGKKFFGGDKIGYLDLVVGWVSHWLKAMEEVGETKLIEAERFPYLYKWCDNSVEFPLIKECIPPREAILEHFHGQLISYRNSLEPKKL</sequence>
<dbReference type="GO" id="GO:0005829">
    <property type="term" value="C:cytosol"/>
    <property type="evidence" value="ECO:0007669"/>
    <property type="project" value="UniProtKB-SubCell"/>
</dbReference>
<comment type="similarity">
    <text evidence="1">Belongs to the GST superfamily.</text>
</comment>
<evidence type="ECO:0000313" key="4">
    <source>
        <dbReference type="EMBL" id="PON71861.1"/>
    </source>
</evidence>
<proteinExistence type="inferred from homology"/>
<dbReference type="GO" id="GO:0004364">
    <property type="term" value="F:glutathione transferase activity"/>
    <property type="evidence" value="ECO:0007669"/>
    <property type="project" value="UniProtKB-UniRule"/>
</dbReference>
<organism evidence="4 5">
    <name type="scientific">Parasponia andersonii</name>
    <name type="common">Sponia andersonii</name>
    <dbReference type="NCBI Taxonomy" id="3476"/>
    <lineage>
        <taxon>Eukaryota</taxon>
        <taxon>Viridiplantae</taxon>
        <taxon>Streptophyta</taxon>
        <taxon>Embryophyta</taxon>
        <taxon>Tracheophyta</taxon>
        <taxon>Spermatophyta</taxon>
        <taxon>Magnoliopsida</taxon>
        <taxon>eudicotyledons</taxon>
        <taxon>Gunneridae</taxon>
        <taxon>Pentapetalae</taxon>
        <taxon>rosids</taxon>
        <taxon>fabids</taxon>
        <taxon>Rosales</taxon>
        <taxon>Cannabaceae</taxon>
        <taxon>Parasponia</taxon>
    </lineage>
</organism>
<dbReference type="AlphaFoldDB" id="A0A2P5DEY4"/>
<dbReference type="STRING" id="3476.A0A2P5DEY4"/>
<comment type="subcellular location">
    <subcellularLocation>
        <location evidence="1">Cytoplasm</location>
        <location evidence="1">Cytosol</location>
    </subcellularLocation>
</comment>
<dbReference type="Pfam" id="PF13410">
    <property type="entry name" value="GST_C_2"/>
    <property type="match status" value="1"/>
</dbReference>
<dbReference type="PANTHER" id="PTHR11260:SF614">
    <property type="entry name" value="GLUTATHIONE S-TRANSFERASE"/>
    <property type="match status" value="1"/>
</dbReference>
<protein>
    <recommendedName>
        <fullName evidence="1">Glutathione S-transferase</fullName>
        <ecNumber evidence="1">2.5.1.18</ecNumber>
    </recommendedName>
</protein>
<feature type="region of interest" description="Disordered" evidence="2">
    <location>
        <begin position="1"/>
        <end position="27"/>
    </location>
</feature>
<dbReference type="EMBL" id="JXTB01000042">
    <property type="protein sequence ID" value="PON71861.1"/>
    <property type="molecule type" value="Genomic_DNA"/>
</dbReference>
<comment type="function">
    <text evidence="1">Is involved in the conjugation of reduced glutathione to a wide number of exogenous and endogenous hydrophobic electrophiles.</text>
</comment>
<dbReference type="OrthoDB" id="4951845at2759"/>
<dbReference type="InterPro" id="IPR045073">
    <property type="entry name" value="Omega/Tau-like"/>
</dbReference>
<dbReference type="PROSITE" id="PS50405">
    <property type="entry name" value="GST_CTER"/>
    <property type="match status" value="1"/>
</dbReference>
<dbReference type="PANTHER" id="PTHR11260">
    <property type="entry name" value="GLUTATHIONE S-TRANSFERASE, GST, SUPERFAMILY, GST DOMAIN CONTAINING"/>
    <property type="match status" value="1"/>
</dbReference>
<dbReference type="Gene3D" id="1.20.1050.10">
    <property type="match status" value="1"/>
</dbReference>
<feature type="compositionally biased region" description="Acidic residues" evidence="2">
    <location>
        <begin position="1"/>
        <end position="16"/>
    </location>
</feature>
<keyword evidence="1" id="KW-0963">Cytoplasm</keyword>
<accession>A0A2P5DEY4</accession>